<feature type="compositionally biased region" description="Pro residues" evidence="1">
    <location>
        <begin position="108"/>
        <end position="132"/>
    </location>
</feature>
<accession>A0A3R7MMU2</accession>
<feature type="region of interest" description="Disordered" evidence="1">
    <location>
        <begin position="43"/>
        <end position="132"/>
    </location>
</feature>
<dbReference type="Proteomes" id="UP000283509">
    <property type="component" value="Unassembled WGS sequence"/>
</dbReference>
<protein>
    <submittedName>
        <fullName evidence="2">Uncharacterized protein</fullName>
    </submittedName>
</protein>
<proteinExistence type="predicted"/>
<feature type="region of interest" description="Disordered" evidence="1">
    <location>
        <begin position="375"/>
        <end position="403"/>
    </location>
</feature>
<name>A0A3R7MMU2_PENVA</name>
<reference evidence="2 3" key="1">
    <citation type="submission" date="2018-04" db="EMBL/GenBank/DDBJ databases">
        <authorList>
            <person name="Zhang X."/>
            <person name="Yuan J."/>
            <person name="Li F."/>
            <person name="Xiang J."/>
        </authorList>
    </citation>
    <scope>NUCLEOTIDE SEQUENCE [LARGE SCALE GENOMIC DNA]</scope>
    <source>
        <tissue evidence="2">Muscle</tissue>
    </source>
</reference>
<feature type="compositionally biased region" description="Polar residues" evidence="1">
    <location>
        <begin position="60"/>
        <end position="76"/>
    </location>
</feature>
<dbReference type="AlphaFoldDB" id="A0A3R7MMU2"/>
<gene>
    <name evidence="2" type="ORF">C7M84_000144</name>
</gene>
<keyword evidence="3" id="KW-1185">Reference proteome</keyword>
<organism evidence="2 3">
    <name type="scientific">Penaeus vannamei</name>
    <name type="common">Whiteleg shrimp</name>
    <name type="synonym">Litopenaeus vannamei</name>
    <dbReference type="NCBI Taxonomy" id="6689"/>
    <lineage>
        <taxon>Eukaryota</taxon>
        <taxon>Metazoa</taxon>
        <taxon>Ecdysozoa</taxon>
        <taxon>Arthropoda</taxon>
        <taxon>Crustacea</taxon>
        <taxon>Multicrustacea</taxon>
        <taxon>Malacostraca</taxon>
        <taxon>Eumalacostraca</taxon>
        <taxon>Eucarida</taxon>
        <taxon>Decapoda</taxon>
        <taxon>Dendrobranchiata</taxon>
        <taxon>Penaeoidea</taxon>
        <taxon>Penaeidae</taxon>
        <taxon>Penaeus</taxon>
    </lineage>
</organism>
<evidence type="ECO:0000256" key="1">
    <source>
        <dbReference type="SAM" id="MobiDB-lite"/>
    </source>
</evidence>
<feature type="compositionally biased region" description="Basic and acidic residues" evidence="1">
    <location>
        <begin position="77"/>
        <end position="97"/>
    </location>
</feature>
<reference evidence="2 3" key="2">
    <citation type="submission" date="2019-01" db="EMBL/GenBank/DDBJ databases">
        <title>The decoding of complex shrimp genome reveals the adaptation for benthos swimmer, frequently molting mechanism and breeding impact on genome.</title>
        <authorList>
            <person name="Sun Y."/>
            <person name="Gao Y."/>
            <person name="Yu Y."/>
        </authorList>
    </citation>
    <scope>NUCLEOTIDE SEQUENCE [LARGE SCALE GENOMIC DNA]</scope>
    <source>
        <tissue evidence="2">Muscle</tissue>
    </source>
</reference>
<dbReference type="EMBL" id="QCYY01001018">
    <property type="protein sequence ID" value="ROT81105.1"/>
    <property type="molecule type" value="Genomic_DNA"/>
</dbReference>
<evidence type="ECO:0000313" key="3">
    <source>
        <dbReference type="Proteomes" id="UP000283509"/>
    </source>
</evidence>
<evidence type="ECO:0000313" key="2">
    <source>
        <dbReference type="EMBL" id="ROT81105.1"/>
    </source>
</evidence>
<sequence length="426" mass="46363">MHNKPTRLYELNLNILGVTAATDPLKVRILHDSEPHWHRIPRRRSISRYSRQSHAFRSLHTPSPLSLAPRTSATDSKQLHSDGSRKPSHTQRDEKTPQHPPLHITPSSPSPISPLHTTPPSPIPQFSPPPSPVRSSLPAFARPFLILALSLLVCGVALPIHPMSGLLSCASSSFSSYSSSSLSFCSTNSSFSSSLSFCTTNSSFSLPFLFLSSFSSSLSFCTTNSSFSSSLSFCPTNSSFSPPFLSVPPIPLSPPPFLSVPPIPLSPPPFLSVPPIPLSPLLFFFFLFLPPPFLSSHQFLFLSSLSFLFHNSLSPPPFLSVPPIPLSPSPFLSVPPPFSSLSFCPLFGPPTLAATSPLSCFLPLDLLALSPARQEEGETWGERGERREEGGGERTRGRAGGEEGVWRGVEQNIVWLTMKKTGEFLE</sequence>
<comment type="caution">
    <text evidence="2">The sequence shown here is derived from an EMBL/GenBank/DDBJ whole genome shotgun (WGS) entry which is preliminary data.</text>
</comment>